<evidence type="ECO:0000259" key="7">
    <source>
        <dbReference type="Pfam" id="PF02525"/>
    </source>
</evidence>
<comment type="catalytic activity">
    <reaction evidence="5">
        <text>N,N-dimethyl-1,4-phenylenediamine + anthranilate + 2 NAD(+) = 2-(4-dimethylaminophenyl)diazenylbenzoate + 2 NADH + 2 H(+)</text>
        <dbReference type="Rhea" id="RHEA:55872"/>
        <dbReference type="ChEBI" id="CHEBI:15378"/>
        <dbReference type="ChEBI" id="CHEBI:15783"/>
        <dbReference type="ChEBI" id="CHEBI:16567"/>
        <dbReference type="ChEBI" id="CHEBI:57540"/>
        <dbReference type="ChEBI" id="CHEBI:57945"/>
        <dbReference type="ChEBI" id="CHEBI:71579"/>
        <dbReference type="EC" id="1.7.1.17"/>
    </reaction>
    <physiologicalReaction direction="right-to-left" evidence="5">
        <dbReference type="Rhea" id="RHEA:55874"/>
    </physiologicalReaction>
</comment>
<dbReference type="Proteomes" id="UP000644140">
    <property type="component" value="Chromosome"/>
</dbReference>
<comment type="cofactor">
    <cofactor evidence="6">
        <name>FMN</name>
        <dbReference type="ChEBI" id="CHEBI:58210"/>
    </cofactor>
    <text evidence="6">Binds 1 FMN per subunit.</text>
</comment>
<comment type="function">
    <text evidence="6">Also exhibits azoreductase activity. Catalyzes the reductive cleavage of the azo bond in aromatic azo compounds to the corresponding amines.</text>
</comment>
<dbReference type="AlphaFoldDB" id="A0A8I1AB82"/>
<feature type="binding site" evidence="6">
    <location>
        <position position="10"/>
    </location>
    <ligand>
        <name>FMN</name>
        <dbReference type="ChEBI" id="CHEBI:58210"/>
    </ligand>
</feature>
<dbReference type="HAMAP" id="MF_01216">
    <property type="entry name" value="Azoreductase_type1"/>
    <property type="match status" value="1"/>
</dbReference>
<keyword evidence="4 6" id="KW-0520">NAD</keyword>
<dbReference type="InterPro" id="IPR029039">
    <property type="entry name" value="Flavoprotein-like_sf"/>
</dbReference>
<dbReference type="EC" id="1.7.1.17" evidence="6"/>
<keyword evidence="2 6" id="KW-0288">FMN</keyword>
<feature type="binding site" evidence="6">
    <location>
        <begin position="23"/>
        <end position="25"/>
    </location>
    <ligand>
        <name>FMN</name>
        <dbReference type="ChEBI" id="CHEBI:58210"/>
    </ligand>
</feature>
<feature type="domain" description="Flavodoxin-like fold" evidence="7">
    <location>
        <begin position="19"/>
        <end position="205"/>
    </location>
</feature>
<comment type="function">
    <text evidence="6">Quinone reductase that provides resistance to thiol-specific stress caused by electrophilic quinones.</text>
</comment>
<keyword evidence="1 6" id="KW-0285">Flavoprotein</keyword>
<feature type="binding site" evidence="6">
    <location>
        <begin position="102"/>
        <end position="105"/>
    </location>
    <ligand>
        <name>FMN</name>
        <dbReference type="ChEBI" id="CHEBI:58210"/>
    </ligand>
</feature>
<keyword evidence="3 6" id="KW-0560">Oxidoreductase</keyword>
<comment type="subunit">
    <text evidence="6">Homodimer.</text>
</comment>
<dbReference type="InterPro" id="IPR023048">
    <property type="entry name" value="NADH:quinone_OxRdtase_FMN_depd"/>
</dbReference>
<dbReference type="GO" id="GO:0010181">
    <property type="term" value="F:FMN binding"/>
    <property type="evidence" value="ECO:0007669"/>
    <property type="project" value="UniProtKB-UniRule"/>
</dbReference>
<dbReference type="PANTHER" id="PTHR43741">
    <property type="entry name" value="FMN-DEPENDENT NADH-AZOREDUCTASE 1"/>
    <property type="match status" value="1"/>
</dbReference>
<dbReference type="Pfam" id="PF02525">
    <property type="entry name" value="Flavodoxin_2"/>
    <property type="match status" value="1"/>
</dbReference>
<comment type="caution">
    <text evidence="6">Lacks conserved residue(s) required for the propagation of feature annotation.</text>
</comment>
<evidence type="ECO:0000256" key="2">
    <source>
        <dbReference type="ARBA" id="ARBA00022643"/>
    </source>
</evidence>
<dbReference type="GO" id="GO:0016652">
    <property type="term" value="F:oxidoreductase activity, acting on NAD(P)H as acceptor"/>
    <property type="evidence" value="ECO:0007669"/>
    <property type="project" value="UniProtKB-UniRule"/>
</dbReference>
<protein>
    <recommendedName>
        <fullName evidence="6">FMN dependent NADH:quinone oxidoreductase</fullName>
        <ecNumber evidence="6">1.6.5.-</ecNumber>
    </recommendedName>
    <alternativeName>
        <fullName evidence="6">Azo-dye reductase</fullName>
    </alternativeName>
    <alternativeName>
        <fullName evidence="6">FMN-dependent NADH-azo compound oxidoreductase</fullName>
    </alternativeName>
    <alternativeName>
        <fullName evidence="6">FMN-dependent NADH-azoreductase</fullName>
        <ecNumber evidence="6">1.7.1.17</ecNumber>
    </alternativeName>
</protein>
<dbReference type="SUPFAM" id="SSF52218">
    <property type="entry name" value="Flavoproteins"/>
    <property type="match status" value="1"/>
</dbReference>
<evidence type="ECO:0000313" key="9">
    <source>
        <dbReference type="Proteomes" id="UP000644140"/>
    </source>
</evidence>
<dbReference type="EC" id="1.6.5.-" evidence="6"/>
<organism evidence="8 9">
    <name type="scientific">Acinetobacter bereziniae</name>
    <name type="common">Acinetobacter genomosp. 10</name>
    <dbReference type="NCBI Taxonomy" id="106648"/>
    <lineage>
        <taxon>Bacteria</taxon>
        <taxon>Pseudomonadati</taxon>
        <taxon>Pseudomonadota</taxon>
        <taxon>Gammaproteobacteria</taxon>
        <taxon>Moraxellales</taxon>
        <taxon>Moraxellaceae</taxon>
        <taxon>Acinetobacter</taxon>
    </lineage>
</organism>
<dbReference type="EMBL" id="CP092085">
    <property type="protein sequence ID" value="UUN96521.1"/>
    <property type="molecule type" value="Genomic_DNA"/>
</dbReference>
<dbReference type="GO" id="GO:0009055">
    <property type="term" value="F:electron transfer activity"/>
    <property type="evidence" value="ECO:0007669"/>
    <property type="project" value="UniProtKB-UniRule"/>
</dbReference>
<proteinExistence type="inferred from homology"/>
<comment type="catalytic activity">
    <reaction evidence="6">
        <text>2 a quinone + NADH + H(+) = 2 a 1,4-benzosemiquinone + NAD(+)</text>
        <dbReference type="Rhea" id="RHEA:65952"/>
        <dbReference type="ChEBI" id="CHEBI:15378"/>
        <dbReference type="ChEBI" id="CHEBI:57540"/>
        <dbReference type="ChEBI" id="CHEBI:57945"/>
        <dbReference type="ChEBI" id="CHEBI:132124"/>
        <dbReference type="ChEBI" id="CHEBI:134225"/>
    </reaction>
</comment>
<evidence type="ECO:0000256" key="5">
    <source>
        <dbReference type="ARBA" id="ARBA00048542"/>
    </source>
</evidence>
<dbReference type="PANTHER" id="PTHR43741:SF2">
    <property type="entry name" value="FMN-DEPENDENT NADH:QUINONE OXIDOREDUCTASE"/>
    <property type="match status" value="1"/>
</dbReference>
<dbReference type="GO" id="GO:0016655">
    <property type="term" value="F:oxidoreductase activity, acting on NAD(P)H, quinone or similar compound as acceptor"/>
    <property type="evidence" value="ECO:0007669"/>
    <property type="project" value="InterPro"/>
</dbReference>
<dbReference type="RefSeq" id="WP_151780781.1">
    <property type="nucleotide sequence ID" value="NZ_BKNL01000008.1"/>
</dbReference>
<accession>A0A8I1AB82</accession>
<gene>
    <name evidence="6" type="primary">azoR</name>
    <name evidence="8" type="ORF">I9054_014185</name>
</gene>
<dbReference type="InterPro" id="IPR003680">
    <property type="entry name" value="Flavodoxin_fold"/>
</dbReference>
<dbReference type="Gene3D" id="3.40.50.360">
    <property type="match status" value="1"/>
</dbReference>
<evidence type="ECO:0000256" key="3">
    <source>
        <dbReference type="ARBA" id="ARBA00023002"/>
    </source>
</evidence>
<dbReference type="InterPro" id="IPR050104">
    <property type="entry name" value="FMN-dep_NADH:Q_OxRdtase_AzoR1"/>
</dbReference>
<reference evidence="8" key="1">
    <citation type="submission" date="2022-02" db="EMBL/GenBank/DDBJ databases">
        <title>Characterization of Tn125 harboring carbapenem-resistant Acinetobacter bereziniae clinical isolates.</title>
        <authorList>
            <person name="Wong N.-K."/>
            <person name="Pan Q."/>
        </authorList>
    </citation>
    <scope>NUCLEOTIDE SEQUENCE</scope>
    <source>
        <strain evidence="8">GD03393</strain>
    </source>
</reference>
<sequence length="228" mass="25878">MTNILKIDTSLRTGISGTHPHGSLSRRLTELFIQQWRENDSSIDVKYRDLGQDPIPYIDEEWIISEFGYAESEEKAQQRLKLSDELIEEIQWADVIVLGVPMYNFGPPAHLKAYIDHLVRMNKTYSFDITQAQPYSGLIDDQKNLVLLSARGGHDFDSADAPFANHVEPAIKTAFNFIGIKKIHEIAIEHQETGGTLLENSILAAEEKTRTLVKNLQTKTTHKVIQHL</sequence>
<evidence type="ECO:0000256" key="6">
    <source>
        <dbReference type="HAMAP-Rule" id="MF_01216"/>
    </source>
</evidence>
<evidence type="ECO:0000256" key="4">
    <source>
        <dbReference type="ARBA" id="ARBA00023027"/>
    </source>
</evidence>
<evidence type="ECO:0000313" key="8">
    <source>
        <dbReference type="EMBL" id="UUN96521.1"/>
    </source>
</evidence>
<name>A0A8I1AB82_ACIBZ</name>
<evidence type="ECO:0000256" key="1">
    <source>
        <dbReference type="ARBA" id="ARBA00022630"/>
    </source>
</evidence>
<comment type="similarity">
    <text evidence="6">Belongs to the azoreductase type 1 family.</text>
</comment>